<sequence length="453" mass="51273">MQHTSPNVVGVHYRVGKRIGEGSFGVIYEGTPPLFLFFFLFLPSALTSIPPHPLTFEPRKTEAPQLRDEYRTYKILAGVDGIPAVYYFGLEGLYSVLCIDLLGPSLEDMFDICKRKFSVKTTAMIAKQMLTRIQAVHEHNLIYRDIKPDNFLMGKQNSKYAGKVFLVDFGMAKLYRDPKTHIHVPYRERKSLSGTARYMSINTHLGREQSRRDDLESIGHVIMYFLRGALPWQGLKAANNKQKYEKIGQKKQYTSVKELCEDFPEEFGIYLSTVRKYSFEETPDYDYLRGLMDAAIRRVGETDDGVYDWMVPSMGYGSESGLQNSFSGRDSRGGLAPNAKDKNLHSSNLALVSFHNKTSRTQTGNQQDMDSNPNINSREHLSSDGLNNSNAKLSNKQATPVNKALPQPNNPNNKNPRNDQYSQPTNTNHNTDNQSHSQNKGFLAKLFSCSCFS</sequence>
<feature type="region of interest" description="Disordered" evidence="2">
    <location>
        <begin position="358"/>
        <end position="439"/>
    </location>
</feature>
<feature type="compositionally biased region" description="Polar residues" evidence="2">
    <location>
        <begin position="419"/>
        <end position="439"/>
    </location>
</feature>
<evidence type="ECO:0000313" key="5">
    <source>
        <dbReference type="EMBL" id="OMJ25254.1"/>
    </source>
</evidence>
<feature type="domain" description="Protein kinase" evidence="3">
    <location>
        <begin position="13"/>
        <end position="296"/>
    </location>
</feature>
<feature type="region of interest" description="Disordered" evidence="2">
    <location>
        <begin position="321"/>
        <end position="344"/>
    </location>
</feature>
<dbReference type="PROSITE" id="PS00108">
    <property type="entry name" value="PROTEIN_KINASE_ST"/>
    <property type="match status" value="1"/>
</dbReference>
<protein>
    <recommendedName>
        <fullName evidence="1">non-specific serine/threonine protein kinase</fullName>
        <ecNumber evidence="1">2.7.11.1</ecNumber>
    </recommendedName>
</protein>
<feature type="compositionally biased region" description="Low complexity" evidence="2">
    <location>
        <begin position="406"/>
        <end position="415"/>
    </location>
</feature>
<reference evidence="4 6" key="1">
    <citation type="submission" date="2017-01" db="EMBL/GenBank/DDBJ databases">
        <authorList>
            <person name="Mah S.A."/>
            <person name="Swanson W.J."/>
            <person name="Moy G.W."/>
            <person name="Vacquier V.D."/>
        </authorList>
    </citation>
    <scope>NUCLEOTIDE SEQUENCE [LARGE SCALE GENOMIC DNA]</scope>
    <source>
        <strain evidence="4 6">GSMNP</strain>
    </source>
</reference>
<dbReference type="PANTHER" id="PTHR11909">
    <property type="entry name" value="CASEIN KINASE-RELATED"/>
    <property type="match status" value="1"/>
</dbReference>
<accession>A0A1R1XWT6</accession>
<comment type="caution">
    <text evidence="4">The sequence shown here is derived from an EMBL/GenBank/DDBJ whole genome shotgun (WGS) entry which is preliminary data.</text>
</comment>
<dbReference type="EMBL" id="LSSN01001590">
    <property type="protein sequence ID" value="OMJ19055.1"/>
    <property type="molecule type" value="Genomic_DNA"/>
</dbReference>
<dbReference type="SMART" id="SM00220">
    <property type="entry name" value="S_TKc"/>
    <property type="match status" value="1"/>
</dbReference>
<gene>
    <name evidence="5" type="ORF">AYI70_g1028</name>
    <name evidence="4" type="ORF">AYI70_g4970</name>
</gene>
<dbReference type="FunFam" id="1.10.510.10:FF:001123">
    <property type="entry name" value="CK1/CK1/CK1-D protein kinase"/>
    <property type="match status" value="1"/>
</dbReference>
<keyword evidence="4" id="KW-0418">Kinase</keyword>
<dbReference type="OrthoDB" id="5800476at2759"/>
<evidence type="ECO:0000256" key="2">
    <source>
        <dbReference type="SAM" id="MobiDB-lite"/>
    </source>
</evidence>
<dbReference type="Proteomes" id="UP000187283">
    <property type="component" value="Unassembled WGS sequence"/>
</dbReference>
<dbReference type="EC" id="2.7.11.1" evidence="1"/>
<dbReference type="PROSITE" id="PS50011">
    <property type="entry name" value="PROTEIN_KINASE_DOM"/>
    <property type="match status" value="1"/>
</dbReference>
<dbReference type="EMBL" id="LSSN01000201">
    <property type="protein sequence ID" value="OMJ25254.1"/>
    <property type="molecule type" value="Genomic_DNA"/>
</dbReference>
<evidence type="ECO:0000313" key="6">
    <source>
        <dbReference type="Proteomes" id="UP000187283"/>
    </source>
</evidence>
<evidence type="ECO:0000256" key="1">
    <source>
        <dbReference type="ARBA" id="ARBA00012513"/>
    </source>
</evidence>
<feature type="compositionally biased region" description="Polar residues" evidence="2">
    <location>
        <begin position="384"/>
        <end position="400"/>
    </location>
</feature>
<dbReference type="Gene3D" id="1.10.510.10">
    <property type="entry name" value="Transferase(Phosphotransferase) domain 1"/>
    <property type="match status" value="1"/>
</dbReference>
<proteinExistence type="predicted"/>
<dbReference type="GO" id="GO:0004674">
    <property type="term" value="F:protein serine/threonine kinase activity"/>
    <property type="evidence" value="ECO:0007669"/>
    <property type="project" value="UniProtKB-EC"/>
</dbReference>
<dbReference type="InterPro" id="IPR000719">
    <property type="entry name" value="Prot_kinase_dom"/>
</dbReference>
<dbReference type="SUPFAM" id="SSF56112">
    <property type="entry name" value="Protein kinase-like (PK-like)"/>
    <property type="match status" value="1"/>
</dbReference>
<evidence type="ECO:0000313" key="4">
    <source>
        <dbReference type="EMBL" id="OMJ19055.1"/>
    </source>
</evidence>
<organism evidence="4 6">
    <name type="scientific">Smittium culicis</name>
    <dbReference type="NCBI Taxonomy" id="133412"/>
    <lineage>
        <taxon>Eukaryota</taxon>
        <taxon>Fungi</taxon>
        <taxon>Fungi incertae sedis</taxon>
        <taxon>Zoopagomycota</taxon>
        <taxon>Kickxellomycotina</taxon>
        <taxon>Harpellomycetes</taxon>
        <taxon>Harpellales</taxon>
        <taxon>Legeriomycetaceae</taxon>
        <taxon>Smittium</taxon>
    </lineage>
</organism>
<dbReference type="AlphaFoldDB" id="A0A1R1XWT6"/>
<dbReference type="InterPro" id="IPR011009">
    <property type="entry name" value="Kinase-like_dom_sf"/>
</dbReference>
<keyword evidence="6" id="KW-1185">Reference proteome</keyword>
<dbReference type="STRING" id="133412.A0A1R1XWT6"/>
<dbReference type="InterPro" id="IPR008271">
    <property type="entry name" value="Ser/Thr_kinase_AS"/>
</dbReference>
<dbReference type="InterPro" id="IPR050235">
    <property type="entry name" value="CK1_Ser-Thr_kinase"/>
</dbReference>
<name>A0A1R1XWT6_9FUNG</name>
<evidence type="ECO:0000259" key="3">
    <source>
        <dbReference type="PROSITE" id="PS50011"/>
    </source>
</evidence>
<feature type="compositionally biased region" description="Polar residues" evidence="2">
    <location>
        <begin position="358"/>
        <end position="376"/>
    </location>
</feature>
<keyword evidence="4" id="KW-0808">Transferase</keyword>
<dbReference type="GO" id="GO:0005524">
    <property type="term" value="F:ATP binding"/>
    <property type="evidence" value="ECO:0007669"/>
    <property type="project" value="InterPro"/>
</dbReference>
<dbReference type="Pfam" id="PF00069">
    <property type="entry name" value="Pkinase"/>
    <property type="match status" value="1"/>
</dbReference>